<gene>
    <name evidence="2" type="ORF">PMAYCL1PPCAC_30305</name>
</gene>
<dbReference type="EMBL" id="BTRK01000006">
    <property type="protein sequence ID" value="GMR60110.1"/>
    <property type="molecule type" value="Genomic_DNA"/>
</dbReference>
<accession>A0AAN5DCF5</accession>
<evidence type="ECO:0000313" key="2">
    <source>
        <dbReference type="EMBL" id="GMR60110.1"/>
    </source>
</evidence>
<keyword evidence="3" id="KW-1185">Reference proteome</keyword>
<reference evidence="3" key="1">
    <citation type="submission" date="2022-10" db="EMBL/GenBank/DDBJ databases">
        <title>Genome assembly of Pristionchus species.</title>
        <authorList>
            <person name="Yoshida K."/>
            <person name="Sommer R.J."/>
        </authorList>
    </citation>
    <scope>NUCLEOTIDE SEQUENCE [LARGE SCALE GENOMIC DNA]</scope>
    <source>
        <strain evidence="3">RS5460</strain>
    </source>
</reference>
<organism evidence="2 3">
    <name type="scientific">Pristionchus mayeri</name>
    <dbReference type="NCBI Taxonomy" id="1317129"/>
    <lineage>
        <taxon>Eukaryota</taxon>
        <taxon>Metazoa</taxon>
        <taxon>Ecdysozoa</taxon>
        <taxon>Nematoda</taxon>
        <taxon>Chromadorea</taxon>
        <taxon>Rhabditida</taxon>
        <taxon>Rhabditina</taxon>
        <taxon>Diplogasteromorpha</taxon>
        <taxon>Diplogasteroidea</taxon>
        <taxon>Neodiplogasteridae</taxon>
        <taxon>Pristionchus</taxon>
    </lineage>
</organism>
<dbReference type="SUPFAM" id="SSF57302">
    <property type="entry name" value="Snake toxin-like"/>
    <property type="match status" value="1"/>
</dbReference>
<dbReference type="AlphaFoldDB" id="A0AAN5DCF5"/>
<evidence type="ECO:0000313" key="3">
    <source>
        <dbReference type="Proteomes" id="UP001328107"/>
    </source>
</evidence>
<keyword evidence="1" id="KW-0732">Signal</keyword>
<dbReference type="Proteomes" id="UP001328107">
    <property type="component" value="Unassembled WGS sequence"/>
</dbReference>
<proteinExistence type="predicted"/>
<sequence>ARMQSVLLFLFVVPFTMAMRCYVGGGVTGSNAYPEIYQNLECADRNEQYCYKRAFTNVNQHTVIKNCGNGFCPREGCNESTGVCCCKGDFCNAAAAPSLLVTSLAAAAAIWLRS</sequence>
<evidence type="ECO:0000256" key="1">
    <source>
        <dbReference type="SAM" id="SignalP"/>
    </source>
</evidence>
<protein>
    <submittedName>
        <fullName evidence="2">Uncharacterized protein</fullName>
    </submittedName>
</protein>
<dbReference type="PANTHER" id="PTHR34721">
    <property type="entry name" value="PROTEIN CBG09734"/>
    <property type="match status" value="1"/>
</dbReference>
<dbReference type="InterPro" id="IPR045860">
    <property type="entry name" value="Snake_toxin-like_sf"/>
</dbReference>
<feature type="signal peptide" evidence="1">
    <location>
        <begin position="1"/>
        <end position="18"/>
    </location>
</feature>
<comment type="caution">
    <text evidence="2">The sequence shown here is derived from an EMBL/GenBank/DDBJ whole genome shotgun (WGS) entry which is preliminary data.</text>
</comment>
<feature type="non-terminal residue" evidence="2">
    <location>
        <position position="1"/>
    </location>
</feature>
<name>A0AAN5DCF5_9BILA</name>
<feature type="chain" id="PRO_5043037522" evidence="1">
    <location>
        <begin position="19"/>
        <end position="114"/>
    </location>
</feature>
<dbReference type="PANTHER" id="PTHR34721:SF3">
    <property type="entry name" value="ACTIVIN_RECP DOMAIN-CONTAINING PROTEIN-RELATED"/>
    <property type="match status" value="1"/>
</dbReference>